<organism evidence="1">
    <name type="scientific">Ceratitis capitata</name>
    <name type="common">Mediterranean fruit fly</name>
    <name type="synonym">Tephritis capitata</name>
    <dbReference type="NCBI Taxonomy" id="7213"/>
    <lineage>
        <taxon>Eukaryota</taxon>
        <taxon>Metazoa</taxon>
        <taxon>Ecdysozoa</taxon>
        <taxon>Arthropoda</taxon>
        <taxon>Hexapoda</taxon>
        <taxon>Insecta</taxon>
        <taxon>Pterygota</taxon>
        <taxon>Neoptera</taxon>
        <taxon>Endopterygota</taxon>
        <taxon>Diptera</taxon>
        <taxon>Brachycera</taxon>
        <taxon>Muscomorpha</taxon>
        <taxon>Tephritoidea</taxon>
        <taxon>Tephritidae</taxon>
        <taxon>Ceratitis</taxon>
        <taxon>Ceratitis</taxon>
    </lineage>
</organism>
<proteinExistence type="evidence at transcript level"/>
<accession>W8CD78</accession>
<sequence>MYYLSVDEPISKRVCCLGTTTYQDDYAYRNPTSYKTDPHLVKNWEGMHKKCGLVYRVAEKYEVHDLCKATDLPEWIRPRPKSVVQCSERLLPLHVTAEQYHGIKANEIVKCEEVRMNRFYETSMSHTYPELYKKIIEENCVVMDKRVGLKC</sequence>
<name>W8CD78_CERCA</name>
<dbReference type="EMBL" id="GAMC01002421">
    <property type="protein sequence ID" value="JAC04135.1"/>
    <property type="molecule type" value="mRNA"/>
</dbReference>
<reference evidence="1" key="2">
    <citation type="journal article" date="2014" name="BMC Genomics">
        <title>A genomic perspective to assessing quality of mass-reared SIT flies used in Mediterranean fruit fly (Ceratitis capitata) eradication in California.</title>
        <authorList>
            <person name="Calla B."/>
            <person name="Hall B."/>
            <person name="Hou S."/>
            <person name="Geib S.M."/>
        </authorList>
    </citation>
    <scope>NUCLEOTIDE SEQUENCE</scope>
</reference>
<evidence type="ECO:0000313" key="1">
    <source>
        <dbReference type="EMBL" id="JAC04135.1"/>
    </source>
</evidence>
<protein>
    <submittedName>
        <fullName evidence="1">Uncharacterized protein</fullName>
    </submittedName>
</protein>
<dbReference type="EMBL" id="GAMC01002422">
    <property type="protein sequence ID" value="JAC04134.1"/>
    <property type="molecule type" value="mRNA"/>
</dbReference>
<dbReference type="AlphaFoldDB" id="W8CD78"/>
<reference evidence="1" key="1">
    <citation type="submission" date="2013-07" db="EMBL/GenBank/DDBJ databases">
        <authorList>
            <person name="Geib S."/>
        </authorList>
    </citation>
    <scope>NUCLEOTIDE SEQUENCE</scope>
</reference>